<proteinExistence type="predicted"/>
<evidence type="ECO:0000313" key="2">
    <source>
        <dbReference type="Proteomes" id="UP001211711"/>
    </source>
</evidence>
<sequence>MLKFISTIEGDRPNPLLRNVRGRSLVFQQLLFGGFHHDKMIFPLFLSLGSFDEQE</sequence>
<evidence type="ECO:0000313" key="1">
    <source>
        <dbReference type="EMBL" id="MDB9443169.1"/>
    </source>
</evidence>
<evidence type="ECO:0008006" key="3">
    <source>
        <dbReference type="Google" id="ProtNLM"/>
    </source>
</evidence>
<protein>
    <recommendedName>
        <fullName evidence="3">Transposase</fullName>
    </recommendedName>
</protein>
<dbReference type="EMBL" id="JAQMTI010000224">
    <property type="protein sequence ID" value="MDB9443169.1"/>
    <property type="molecule type" value="Genomic_DNA"/>
</dbReference>
<organism evidence="1 2">
    <name type="scientific">Sphaerospermopsis kisseleviana CS-549</name>
    <dbReference type="NCBI Taxonomy" id="3021783"/>
    <lineage>
        <taxon>Bacteria</taxon>
        <taxon>Bacillati</taxon>
        <taxon>Cyanobacteriota</taxon>
        <taxon>Cyanophyceae</taxon>
        <taxon>Nostocales</taxon>
        <taxon>Aphanizomenonaceae</taxon>
        <taxon>Sphaerospermopsis</taxon>
        <taxon>Sphaerospermopsis kisseleviana</taxon>
    </lineage>
</organism>
<dbReference type="RefSeq" id="WP_272110735.1">
    <property type="nucleotide sequence ID" value="NZ_JAQMTI010000224.1"/>
</dbReference>
<accession>A0ABT4ZVV6</accession>
<comment type="caution">
    <text evidence="1">The sequence shown here is derived from an EMBL/GenBank/DDBJ whole genome shotgun (WGS) entry which is preliminary data.</text>
</comment>
<reference evidence="1 2" key="1">
    <citation type="submission" date="2023-01" db="EMBL/GenBank/DDBJ databases">
        <title>Genomes from the Australian National Cyanobacteria Reference Collection.</title>
        <authorList>
            <person name="Willis A."/>
            <person name="Lee E.M.F."/>
        </authorList>
    </citation>
    <scope>NUCLEOTIDE SEQUENCE [LARGE SCALE GENOMIC DNA]</scope>
    <source>
        <strain evidence="1 2">CS-549</strain>
    </source>
</reference>
<gene>
    <name evidence="1" type="ORF">PN497_17630</name>
</gene>
<name>A0ABT4ZVV6_9CYAN</name>
<dbReference type="Proteomes" id="UP001211711">
    <property type="component" value="Unassembled WGS sequence"/>
</dbReference>
<keyword evidence="2" id="KW-1185">Reference proteome</keyword>